<dbReference type="PANTHER" id="PTHR37833">
    <property type="entry name" value="LIPOPROTEIN-RELATED"/>
    <property type="match status" value="1"/>
</dbReference>
<sequence>MINCKSILCASMMAIAAVAQAAPEATWLTKSHDFGAFDEDMGKVSCDFKVVNTGDEPLMILAARATCGCTVPAYTRDPIAPGDTATITVTYDPAGRPGKFTKKIHVDTNTEPSRMTLAIKGVVIGATNTLRARFPIEVGPLKLRNTMVPFGEIAKGRVKTAFLDAYNQSPDTIYPSVSNLPDYIKVDAAPAAVPPGEQMTFTFFYDSSRSDDWGLCTDEIIILSDNETPVTMPVSLTAILNEDFSKLTPEQREKAPRIALSTNAVDFEEMSRDKIHTAEVTVDNFGKEPLIIRKAYSVDPAVTVKVNKDKIKNGGQGKIEIKVDPSKSADELLNARVIIITNDPDRPQSTVRVVGEYID</sequence>
<dbReference type="InterPro" id="IPR013783">
    <property type="entry name" value="Ig-like_fold"/>
</dbReference>
<dbReference type="Pfam" id="PF07610">
    <property type="entry name" value="DUF1573"/>
    <property type="match status" value="2"/>
</dbReference>
<dbReference type="AlphaFoldDB" id="A0A4P7VL47"/>
<organism evidence="2 3">
    <name type="scientific">Muribaculum gordoncarteri</name>
    <dbReference type="NCBI Taxonomy" id="2530390"/>
    <lineage>
        <taxon>Bacteria</taxon>
        <taxon>Pseudomonadati</taxon>
        <taxon>Bacteroidota</taxon>
        <taxon>Bacteroidia</taxon>
        <taxon>Bacteroidales</taxon>
        <taxon>Muribaculaceae</taxon>
        <taxon>Muribaculum</taxon>
    </lineage>
</organism>
<accession>A0A4P7VL47</accession>
<keyword evidence="1" id="KW-0732">Signal</keyword>
<name>A0A4P7VL47_9BACT</name>
<dbReference type="EMBL" id="CP039393">
    <property type="protein sequence ID" value="QCD36322.1"/>
    <property type="molecule type" value="Genomic_DNA"/>
</dbReference>
<dbReference type="Gene3D" id="2.60.40.10">
    <property type="entry name" value="Immunoglobulins"/>
    <property type="match status" value="3"/>
</dbReference>
<dbReference type="Proteomes" id="UP000297031">
    <property type="component" value="Chromosome"/>
</dbReference>
<keyword evidence="3" id="KW-1185">Reference proteome</keyword>
<gene>
    <name evidence="2" type="ORF">E7746_10755</name>
</gene>
<feature type="chain" id="PRO_5020266362" evidence="1">
    <location>
        <begin position="22"/>
        <end position="359"/>
    </location>
</feature>
<dbReference type="RefSeq" id="WP_123395662.1">
    <property type="nucleotide sequence ID" value="NZ_CP039393.1"/>
</dbReference>
<evidence type="ECO:0000256" key="1">
    <source>
        <dbReference type="SAM" id="SignalP"/>
    </source>
</evidence>
<dbReference type="KEGG" id="mgod:E7746_10755"/>
<reference evidence="2 3" key="1">
    <citation type="submission" date="2019-02" db="EMBL/GenBank/DDBJ databases">
        <title>Isolation and identification of novel species under the genus Muribaculum.</title>
        <authorList>
            <person name="Miyake S."/>
            <person name="Ding Y."/>
            <person name="Low A."/>
            <person name="Soh M."/>
            <person name="Seedorf H."/>
        </authorList>
    </citation>
    <scope>NUCLEOTIDE SEQUENCE [LARGE SCALE GENOMIC DNA]</scope>
    <source>
        <strain evidence="2 3">TLL-A4</strain>
    </source>
</reference>
<evidence type="ECO:0000313" key="3">
    <source>
        <dbReference type="Proteomes" id="UP000297031"/>
    </source>
</evidence>
<proteinExistence type="predicted"/>
<dbReference type="PANTHER" id="PTHR37833:SF1">
    <property type="entry name" value="SIGNAL PEPTIDE PROTEIN"/>
    <property type="match status" value="1"/>
</dbReference>
<feature type="signal peptide" evidence="1">
    <location>
        <begin position="1"/>
        <end position="21"/>
    </location>
</feature>
<evidence type="ECO:0000313" key="2">
    <source>
        <dbReference type="EMBL" id="QCD36322.1"/>
    </source>
</evidence>
<protein>
    <submittedName>
        <fullName evidence="2">DUF1573 domain-containing protein</fullName>
    </submittedName>
</protein>
<dbReference type="InterPro" id="IPR011467">
    <property type="entry name" value="DUF1573"/>
</dbReference>
<dbReference type="OrthoDB" id="1466304at2"/>